<dbReference type="EMBL" id="UYRT01028813">
    <property type="protein sequence ID" value="VDK68421.1"/>
    <property type="molecule type" value="Genomic_DNA"/>
</dbReference>
<reference evidence="3" key="1">
    <citation type="submission" date="2016-06" db="UniProtKB">
        <authorList>
            <consortium name="WormBaseParasite"/>
        </authorList>
    </citation>
    <scope>IDENTIFICATION</scope>
</reference>
<dbReference type="OrthoDB" id="5950222at2759"/>
<name>A0A183DK81_9BILA</name>
<evidence type="ECO:0000313" key="1">
    <source>
        <dbReference type="EMBL" id="VDK68421.1"/>
    </source>
</evidence>
<dbReference type="AlphaFoldDB" id="A0A183DK81"/>
<gene>
    <name evidence="1" type="ORF">GPUH_LOCUS9124</name>
</gene>
<evidence type="ECO:0000313" key="2">
    <source>
        <dbReference type="Proteomes" id="UP000271098"/>
    </source>
</evidence>
<protein>
    <submittedName>
        <fullName evidence="3">CUB domain-containing protein</fullName>
    </submittedName>
</protein>
<sequence length="102" mass="11858">MEYEKQTFAVHICSRNGAIPTEVYNMAGGVPSEYFDVGIPDGTGNTYPRFYYDSREGRCIQFSVSFSFTIHFCHIYNPYDFLWIAKKTYRRKIGNNTIQSTK</sequence>
<keyword evidence="2" id="KW-1185">Reference proteome</keyword>
<dbReference type="Proteomes" id="UP000271098">
    <property type="component" value="Unassembled WGS sequence"/>
</dbReference>
<dbReference type="WBParaSite" id="GPUH_0000913201-mRNA-1">
    <property type="protein sequence ID" value="GPUH_0000913201-mRNA-1"/>
    <property type="gene ID" value="GPUH_0000913201"/>
</dbReference>
<reference evidence="1 2" key="2">
    <citation type="submission" date="2018-11" db="EMBL/GenBank/DDBJ databases">
        <authorList>
            <consortium name="Pathogen Informatics"/>
        </authorList>
    </citation>
    <scope>NUCLEOTIDE SEQUENCE [LARGE SCALE GENOMIC DNA]</scope>
</reference>
<evidence type="ECO:0000313" key="3">
    <source>
        <dbReference type="WBParaSite" id="GPUH_0000913201-mRNA-1"/>
    </source>
</evidence>
<proteinExistence type="predicted"/>
<organism evidence="3">
    <name type="scientific">Gongylonema pulchrum</name>
    <dbReference type="NCBI Taxonomy" id="637853"/>
    <lineage>
        <taxon>Eukaryota</taxon>
        <taxon>Metazoa</taxon>
        <taxon>Ecdysozoa</taxon>
        <taxon>Nematoda</taxon>
        <taxon>Chromadorea</taxon>
        <taxon>Rhabditida</taxon>
        <taxon>Spirurina</taxon>
        <taxon>Spiruromorpha</taxon>
        <taxon>Spiruroidea</taxon>
        <taxon>Gongylonematidae</taxon>
        <taxon>Gongylonema</taxon>
    </lineage>
</organism>
<accession>A0A183DK81</accession>